<reference evidence="2 3" key="1">
    <citation type="submission" date="2016-11" db="EMBL/GenBank/DDBJ databases">
        <authorList>
            <person name="Jaros S."/>
            <person name="Januszkiewicz K."/>
            <person name="Wedrychowicz H."/>
        </authorList>
    </citation>
    <scope>NUCLEOTIDE SEQUENCE [LARGE SCALE GENOMIC DNA]</scope>
    <source>
        <strain evidence="2 3">DSM 17459</strain>
    </source>
</reference>
<evidence type="ECO:0000313" key="2">
    <source>
        <dbReference type="EMBL" id="SHE61540.1"/>
    </source>
</evidence>
<dbReference type="PROSITE" id="PS51257">
    <property type="entry name" value="PROKAR_LIPOPROTEIN"/>
    <property type="match status" value="1"/>
</dbReference>
<dbReference type="OrthoDB" id="2081991at2"/>
<feature type="chain" id="PRO_5039157103" description="PsbP protein" evidence="1">
    <location>
        <begin position="20"/>
        <end position="176"/>
    </location>
</feature>
<dbReference type="AlphaFoldDB" id="A0A1M4UY17"/>
<dbReference type="Proteomes" id="UP000184245">
    <property type="component" value="Unassembled WGS sequence"/>
</dbReference>
<gene>
    <name evidence="2" type="ORF">SAMN02745158_01031</name>
</gene>
<evidence type="ECO:0000256" key="1">
    <source>
        <dbReference type="SAM" id="SignalP"/>
    </source>
</evidence>
<dbReference type="EMBL" id="FQVI01000003">
    <property type="protein sequence ID" value="SHE61540.1"/>
    <property type="molecule type" value="Genomic_DNA"/>
</dbReference>
<feature type="signal peptide" evidence="1">
    <location>
        <begin position="1"/>
        <end position="19"/>
    </location>
</feature>
<organism evidence="2 3">
    <name type="scientific">Lactonifactor longoviformis DSM 17459</name>
    <dbReference type="NCBI Taxonomy" id="1122155"/>
    <lineage>
        <taxon>Bacteria</taxon>
        <taxon>Bacillati</taxon>
        <taxon>Bacillota</taxon>
        <taxon>Clostridia</taxon>
        <taxon>Eubacteriales</taxon>
        <taxon>Clostridiaceae</taxon>
        <taxon>Lactonifactor</taxon>
    </lineage>
</organism>
<accession>A0A1M4UY17</accession>
<dbReference type="RefSeq" id="WP_072849558.1">
    <property type="nucleotide sequence ID" value="NZ_FQVI01000003.1"/>
</dbReference>
<dbReference type="Gene3D" id="3.40.1000.10">
    <property type="entry name" value="Mog1/PsbP, alpha/beta/alpha sandwich"/>
    <property type="match status" value="1"/>
</dbReference>
<keyword evidence="3" id="KW-1185">Reference proteome</keyword>
<protein>
    <recommendedName>
        <fullName evidence="4">PsbP protein</fullName>
    </recommendedName>
</protein>
<evidence type="ECO:0008006" key="4">
    <source>
        <dbReference type="Google" id="ProtNLM"/>
    </source>
</evidence>
<sequence>MSKKITFWLLAVSMFCLLAGCQGKEEKTREYINKGNTFSVTVPGEWKITETNNEDHLVLDNEDQSLSILIQRFPQEGLEEEDGSGLEDFMTAYKSQVIPDLAAAGPESEGDAALEEMKHAREEEYKMTQSGKVFKAYILYVESDVAYYSVAVTGTRESYDPDIDKLKTAVKTLREL</sequence>
<name>A0A1M4UY17_9CLOT</name>
<proteinExistence type="predicted"/>
<evidence type="ECO:0000313" key="3">
    <source>
        <dbReference type="Proteomes" id="UP000184245"/>
    </source>
</evidence>
<keyword evidence="1" id="KW-0732">Signal</keyword>
<dbReference type="STRING" id="1122155.SAMN02745158_01031"/>